<evidence type="ECO:0000256" key="9">
    <source>
        <dbReference type="SAM" id="SignalP"/>
    </source>
</evidence>
<keyword evidence="6 8" id="KW-0472">Membrane</keyword>
<feature type="signal peptide" evidence="9">
    <location>
        <begin position="1"/>
        <end position="32"/>
    </location>
</feature>
<dbReference type="Gene3D" id="2.30.30.60">
    <property type="match status" value="1"/>
</dbReference>
<dbReference type="InterPro" id="IPR049278">
    <property type="entry name" value="MS_channel_C"/>
</dbReference>
<dbReference type="Pfam" id="PF21088">
    <property type="entry name" value="MS_channel_1st"/>
    <property type="match status" value="1"/>
</dbReference>
<feature type="region of interest" description="Disordered" evidence="7">
    <location>
        <begin position="34"/>
        <end position="65"/>
    </location>
</feature>
<feature type="transmembrane region" description="Helical" evidence="8">
    <location>
        <begin position="275"/>
        <end position="294"/>
    </location>
</feature>
<evidence type="ECO:0000256" key="8">
    <source>
        <dbReference type="SAM" id="Phobius"/>
    </source>
</evidence>
<dbReference type="SUPFAM" id="SSF82861">
    <property type="entry name" value="Mechanosensitive channel protein MscS (YggB), transmembrane region"/>
    <property type="match status" value="1"/>
</dbReference>
<dbReference type="InterPro" id="IPR011014">
    <property type="entry name" value="MscS_channel_TM-2"/>
</dbReference>
<feature type="transmembrane region" description="Helical" evidence="8">
    <location>
        <begin position="657"/>
        <end position="685"/>
    </location>
</feature>
<feature type="transmembrane region" description="Helical" evidence="8">
    <location>
        <begin position="347"/>
        <end position="366"/>
    </location>
</feature>
<sequence>MKHSPSRYAVLTPLLAGVLLLLLLFPTSVALAEQPPDGPEEARPAVQPELEQSTEAPPEIELPDTVNTDIQEQIRTLSESLEHRQAALRASRGRLNYAETILSRLQDEYESFELRLEKAGLNLTADYAELLQQRLDRLQDQSIASDLIADIQDKLSTAREEQLRLEEFEALTDLDDDTQGQLRRRRSKILRELHTAVTGHISVLNEYFNTVTTLQDQVRKYQTLLQQRLFWLPSAALVSSDTAGGLVESAKWFLSQLRFSTLRDAVTRSVSERGGSVALVAISLIVLLVSRRTIRNNLQENNRHIGNVGRDRVAFTLLALVNSLLLALPGVLGFSLIALLLMEGNEFYAALSKGFTAAAFIMFLLASIRNVARKQGLGECHFHWDPRSLLVIRRELPLLMAFVIPVAVITTSTSSTPEGTRFDDSLGRLLFTLVSIALAVFAQRIMTAVRDYKSQARFLLLLHIAAVATPLVLAAASLAGYHYTALQLERNLFISICWLAFNALLYFTALRALSVRERRLMLERLKEQREAERRAAEARDTSEASADSSLQNLDMPEMNLQDISEQSSALLRIIISALAVTGLLFLWADIIPALQLFNDITLWTIATDLDGGDPLPITLADVMLSVLVATGTILAAKNLPGTLEVTLLSRLDLEPGAGYAITTITTYLLVLAGVVTCLGVIGVQWSQLQWLIAALGVGLGFGLQEIVANFVSGIILLFERPIRVGDTVTIGGTTGTVARIRIRATTLVDWDRKEQIIPNKTLVTEDLTNWTLSDAVTRVVLHARVGYGNDVDKVQKILTQVAQNNERVAEEPPPAVFCVGLEDSSINFEIWVFVKDLLDIMPLSHEIHAATASALAKEGIDIPFPQTDIHVRTLPEPR</sequence>
<evidence type="ECO:0000313" key="14">
    <source>
        <dbReference type="EMBL" id="NWN91529.1"/>
    </source>
</evidence>
<dbReference type="PANTHER" id="PTHR30347">
    <property type="entry name" value="POTASSIUM CHANNEL RELATED"/>
    <property type="match status" value="1"/>
</dbReference>
<keyword evidence="3" id="KW-1003">Cell membrane</keyword>
<feature type="transmembrane region" description="Helical" evidence="8">
    <location>
        <begin position="315"/>
        <end position="341"/>
    </location>
</feature>
<dbReference type="GO" id="GO:0005886">
    <property type="term" value="C:plasma membrane"/>
    <property type="evidence" value="ECO:0007669"/>
    <property type="project" value="UniProtKB-SubCell"/>
</dbReference>
<feature type="chain" id="PRO_5032504383" evidence="9">
    <location>
        <begin position="33"/>
        <end position="878"/>
    </location>
</feature>
<dbReference type="InterPro" id="IPR049142">
    <property type="entry name" value="MS_channel_1st"/>
</dbReference>
<dbReference type="InterPro" id="IPR023408">
    <property type="entry name" value="MscS_beta-dom_sf"/>
</dbReference>
<comment type="subcellular location">
    <subcellularLocation>
        <location evidence="1">Cell membrane</location>
        <topology evidence="1">Multi-pass membrane protein</topology>
    </subcellularLocation>
</comment>
<feature type="domain" description="Mechanosensitive ion channel transmembrane helices 2/3" evidence="13">
    <location>
        <begin position="663"/>
        <end position="704"/>
    </location>
</feature>
<dbReference type="InterPro" id="IPR025692">
    <property type="entry name" value="MscS_IM_dom1"/>
</dbReference>
<dbReference type="SUPFAM" id="SSF82689">
    <property type="entry name" value="Mechanosensitive channel protein MscS (YggB), C-terminal domain"/>
    <property type="match status" value="1"/>
</dbReference>
<dbReference type="Proteomes" id="UP000536442">
    <property type="component" value="Unassembled WGS sequence"/>
</dbReference>
<feature type="domain" description="Mechanosensitive ion channel MscS" evidence="10">
    <location>
        <begin position="706"/>
        <end position="771"/>
    </location>
</feature>
<feature type="transmembrane region" description="Helical" evidence="8">
    <location>
        <begin position="691"/>
        <end position="718"/>
    </location>
</feature>
<accession>A0A851HP16</accession>
<evidence type="ECO:0000256" key="2">
    <source>
        <dbReference type="ARBA" id="ARBA00008017"/>
    </source>
</evidence>
<dbReference type="Gene3D" id="3.30.70.100">
    <property type="match status" value="1"/>
</dbReference>
<evidence type="ECO:0000259" key="11">
    <source>
        <dbReference type="Pfam" id="PF12794"/>
    </source>
</evidence>
<gene>
    <name evidence="14" type="ORF">HLV39_08495</name>
</gene>
<dbReference type="GO" id="GO:0008381">
    <property type="term" value="F:mechanosensitive monoatomic ion channel activity"/>
    <property type="evidence" value="ECO:0007669"/>
    <property type="project" value="UniProtKB-ARBA"/>
</dbReference>
<dbReference type="EMBL" id="JABEVQ010000004">
    <property type="protein sequence ID" value="NWN91529.1"/>
    <property type="molecule type" value="Genomic_DNA"/>
</dbReference>
<name>A0A851HP16_9GAMM</name>
<dbReference type="SUPFAM" id="SSF50182">
    <property type="entry name" value="Sm-like ribonucleoproteins"/>
    <property type="match status" value="1"/>
</dbReference>
<evidence type="ECO:0000259" key="13">
    <source>
        <dbReference type="Pfam" id="PF21088"/>
    </source>
</evidence>
<evidence type="ECO:0000256" key="4">
    <source>
        <dbReference type="ARBA" id="ARBA00022692"/>
    </source>
</evidence>
<evidence type="ECO:0000256" key="6">
    <source>
        <dbReference type="ARBA" id="ARBA00023136"/>
    </source>
</evidence>
<keyword evidence="9" id="KW-0732">Signal</keyword>
<dbReference type="InterPro" id="IPR011066">
    <property type="entry name" value="MscS_channel_C_sf"/>
</dbReference>
<keyword evidence="4 8" id="KW-0812">Transmembrane</keyword>
<feature type="transmembrane region" description="Helical" evidence="8">
    <location>
        <begin position="492"/>
        <end position="513"/>
    </location>
</feature>
<evidence type="ECO:0000256" key="7">
    <source>
        <dbReference type="SAM" id="MobiDB-lite"/>
    </source>
</evidence>
<organism evidence="14 15">
    <name type="scientific">Marinobacter adhaerens</name>
    <dbReference type="NCBI Taxonomy" id="1033846"/>
    <lineage>
        <taxon>Bacteria</taxon>
        <taxon>Pseudomonadati</taxon>
        <taxon>Pseudomonadota</taxon>
        <taxon>Gammaproteobacteria</taxon>
        <taxon>Pseudomonadales</taxon>
        <taxon>Marinobacteraceae</taxon>
        <taxon>Marinobacter</taxon>
    </lineage>
</organism>
<dbReference type="Pfam" id="PF21082">
    <property type="entry name" value="MS_channel_3rd"/>
    <property type="match status" value="1"/>
</dbReference>
<evidence type="ECO:0000313" key="15">
    <source>
        <dbReference type="Proteomes" id="UP000536442"/>
    </source>
</evidence>
<dbReference type="InterPro" id="IPR052702">
    <property type="entry name" value="MscS-like_channel"/>
</dbReference>
<dbReference type="Gene3D" id="1.10.287.1260">
    <property type="match status" value="1"/>
</dbReference>
<reference evidence="14 15" key="1">
    <citation type="submission" date="2020-03" db="EMBL/GenBank/DDBJ databases">
        <title>Metagenomic, metatranscriptomic, and metabolomic analyses revealed the key microbes and metabolic features during the fermentation of ganjang, Korean traditional soy sauce.</title>
        <authorList>
            <person name="Chun B.H."/>
            <person name="Jeon C.O."/>
        </authorList>
    </citation>
    <scope>NUCLEOTIDE SEQUENCE [LARGE SCALE GENOMIC DNA]</scope>
    <source>
        <strain evidence="14 15">KG14</strain>
    </source>
</reference>
<dbReference type="Pfam" id="PF12794">
    <property type="entry name" value="MscS_TM"/>
    <property type="match status" value="1"/>
</dbReference>
<keyword evidence="5 8" id="KW-1133">Transmembrane helix</keyword>
<dbReference type="PANTHER" id="PTHR30347:SF1">
    <property type="entry name" value="MECHANOSENSITIVE CHANNEL MSCK"/>
    <property type="match status" value="1"/>
</dbReference>
<evidence type="ECO:0000256" key="1">
    <source>
        <dbReference type="ARBA" id="ARBA00004651"/>
    </source>
</evidence>
<dbReference type="AlphaFoldDB" id="A0A851HP16"/>
<feature type="transmembrane region" description="Helical" evidence="8">
    <location>
        <begin position="396"/>
        <end position="414"/>
    </location>
</feature>
<dbReference type="Pfam" id="PF00924">
    <property type="entry name" value="MS_channel_2nd"/>
    <property type="match status" value="1"/>
</dbReference>
<dbReference type="InterPro" id="IPR006685">
    <property type="entry name" value="MscS_channel_2nd"/>
</dbReference>
<proteinExistence type="inferred from homology"/>
<evidence type="ECO:0000256" key="3">
    <source>
        <dbReference type="ARBA" id="ARBA00022475"/>
    </source>
</evidence>
<evidence type="ECO:0000259" key="10">
    <source>
        <dbReference type="Pfam" id="PF00924"/>
    </source>
</evidence>
<feature type="transmembrane region" description="Helical" evidence="8">
    <location>
        <begin position="569"/>
        <end position="597"/>
    </location>
</feature>
<dbReference type="InterPro" id="IPR010920">
    <property type="entry name" value="LSM_dom_sf"/>
</dbReference>
<feature type="domain" description="Mechanosensitive ion channel MscS C-terminal" evidence="12">
    <location>
        <begin position="784"/>
        <end position="862"/>
    </location>
</feature>
<protein>
    <submittedName>
        <fullName evidence="14">Mechanosensitive ion channel</fullName>
    </submittedName>
</protein>
<feature type="domain" description="Mechanosensitive ion channel inner membrane" evidence="11">
    <location>
        <begin position="278"/>
        <end position="603"/>
    </location>
</feature>
<keyword evidence="15" id="KW-1185">Reference proteome</keyword>
<feature type="transmembrane region" description="Helical" evidence="8">
    <location>
        <begin position="426"/>
        <end position="446"/>
    </location>
</feature>
<evidence type="ECO:0000259" key="12">
    <source>
        <dbReference type="Pfam" id="PF21082"/>
    </source>
</evidence>
<comment type="caution">
    <text evidence="14">The sequence shown here is derived from an EMBL/GenBank/DDBJ whole genome shotgun (WGS) entry which is preliminary data.</text>
</comment>
<feature type="transmembrane region" description="Helical" evidence="8">
    <location>
        <begin position="458"/>
        <end position="480"/>
    </location>
</feature>
<comment type="similarity">
    <text evidence="2">Belongs to the MscS (TC 1.A.23) family.</text>
</comment>
<evidence type="ECO:0000256" key="5">
    <source>
        <dbReference type="ARBA" id="ARBA00022989"/>
    </source>
</evidence>